<accession>A0ABY0RBH0</accession>
<evidence type="ECO:0000313" key="2">
    <source>
        <dbReference type="Proteomes" id="UP000181903"/>
    </source>
</evidence>
<sequence length="166" mass="18799">MRRVAPTDQNERTARLAEKRKELGEQEIRHTVQCGTRAMLSELMNWHKLKEISEAVQLLVLNAKPKELPPASPKVSGPSEIIRHYFRQGMRDRLDSLTADLGEAKHSRTIQRLIAHAHSLGPKKSAPLLEIKRHKIDVSENVARKLRQAGFAESLQMNADDDGEND</sequence>
<dbReference type="EMBL" id="LT629706">
    <property type="protein sequence ID" value="SDN52029.1"/>
    <property type="molecule type" value="Genomic_DNA"/>
</dbReference>
<protein>
    <submittedName>
        <fullName evidence="1">Uncharacterized protein</fullName>
    </submittedName>
</protein>
<evidence type="ECO:0000313" key="1">
    <source>
        <dbReference type="EMBL" id="SDN52029.1"/>
    </source>
</evidence>
<organism evidence="1 2">
    <name type="scientific">Pseudomonas poae</name>
    <dbReference type="NCBI Taxonomy" id="200451"/>
    <lineage>
        <taxon>Bacteria</taxon>
        <taxon>Pseudomonadati</taxon>
        <taxon>Pseudomonadota</taxon>
        <taxon>Gammaproteobacteria</taxon>
        <taxon>Pseudomonadales</taxon>
        <taxon>Pseudomonadaceae</taxon>
        <taxon>Pseudomonas</taxon>
    </lineage>
</organism>
<reference evidence="1 2" key="1">
    <citation type="submission" date="2016-10" db="EMBL/GenBank/DDBJ databases">
        <authorList>
            <person name="Varghese N."/>
            <person name="Submissions S."/>
        </authorList>
    </citation>
    <scope>NUCLEOTIDE SEQUENCE [LARGE SCALE GENOMIC DNA]</scope>
    <source>
        <strain evidence="1 2">BS2776</strain>
    </source>
</reference>
<name>A0ABY0RBH0_9PSED</name>
<proteinExistence type="predicted"/>
<gene>
    <name evidence="1" type="ORF">SAMN04490208_0570</name>
</gene>
<dbReference type="RefSeq" id="WP_060550205.1">
    <property type="nucleotide sequence ID" value="NZ_JYLI01000023.1"/>
</dbReference>
<dbReference type="Proteomes" id="UP000181903">
    <property type="component" value="Chromosome I"/>
</dbReference>
<keyword evidence="2" id="KW-1185">Reference proteome</keyword>
<dbReference type="GeneID" id="66759767"/>